<dbReference type="Gene3D" id="3.30.70.1430">
    <property type="entry name" value="Multidrug efflux transporter AcrB pore domain"/>
    <property type="match status" value="2"/>
</dbReference>
<evidence type="ECO:0000256" key="1">
    <source>
        <dbReference type="SAM" id="Phobius"/>
    </source>
</evidence>
<feature type="transmembrane region" description="Helical" evidence="1">
    <location>
        <begin position="995"/>
        <end position="1014"/>
    </location>
</feature>
<feature type="transmembrane region" description="Helical" evidence="1">
    <location>
        <begin position="891"/>
        <end position="911"/>
    </location>
</feature>
<evidence type="ECO:0000313" key="3">
    <source>
        <dbReference type="Proteomes" id="UP000245999"/>
    </source>
</evidence>
<feature type="transmembrane region" description="Helical" evidence="1">
    <location>
        <begin position="357"/>
        <end position="377"/>
    </location>
</feature>
<accession>A0A2Z3GFK2</accession>
<dbReference type="SUPFAM" id="SSF82866">
    <property type="entry name" value="Multidrug efflux transporter AcrB transmembrane domain"/>
    <property type="match status" value="2"/>
</dbReference>
<feature type="transmembrane region" description="Helical" evidence="1">
    <location>
        <begin position="1026"/>
        <end position="1049"/>
    </location>
</feature>
<proteinExistence type="predicted"/>
<dbReference type="OrthoDB" id="9757876at2"/>
<sequence length="1089" mass="116958">MIKTALARPIAVIVALLGVLVFAALALGRIPIDIFPRLNLPTIYIAQPYGGMTAAQMEGFIATRYQNQMLYVSGIKDVEVKNIQGLCLVKCTFYEDVNMAQAAGEVASQVSRVLSYMPPGTVPPTVVRFDASSLPVGELVFSSTSASLGQMQDLASTRIRPLFSQIPGASAPPPFGGNERTVVVRVDPEKMKSYRLTPDEIVSAIVKNNQVSPAGSVGMGNYMVMTPSNTVLDKIPEFLNIPLRQGVGPMVFIHDVATVEDATDVPVGYALINGKRSVYIPVTKSADASTMSVVNALKAKLPEMRALLPDNVQLSYEFDQSVYVSQAVHSLAFEGGLGALLTGLVVFLFLGDWRSSAIVILTIPISILTAILLLQLTGQTINIMTLSGLSLAIGILVDQATVVIENIHQHQEMGKTKARAILDASQEVSFPLLLITLSILAVFAPAFLMSGVPRGMFIPLSLSVGFAIIASYTLSQTFVPVVANWWLKGHQHTSEHELSLLPDLKQPREVSQEGYEVHHQDKVKGFERVKLAYLGILDKLLRHRALVGTVYGVVCATVIGVCFYFIGQDMMPKITHSKQFQVRIVAPEGLRIERTEERTKEVISLIQQIVGPKNVAITSAFVGMTPSSYGTSALYVFNAGPNEADLQVNLAEDYQVKNLDALKDQIRQAVHQHLPDVQLSYEPIELTDKIMSQGAQTPIEILVGGKSLADGKAYADKLVARLKGIAYLRDVRINQPLSYPTVQIDVDRERAAQFGLTPDQIAKSLVAATSSSRFTAKNLWLDQSKGFAYQVQVQLQSQDMKSEADMQNLPLVPGQLRPTLGDVATLHTANVPGEYDRIGPRRIITVSANIDHQDLGTATRDVQRAIKAVGAPPKGSVVELRGLAKLLTETLSSLQTGLGLAVVVIFLLLAANYQSLKVAAVVLVTVPAVLAGALALLLLTGQTLNLQSYMGVIMSVGVSVANAVLIVTNAESLRLRYRDAVAAARLAGAARLRPILMTSLAMVAGMLPMASGLGEAGEQSAPLGRAVIGGLLASTVAALFVLPVVFAALQRKTTFASVSLDPDDPASATYDGYEAPATEHSLSEQPVLV</sequence>
<dbReference type="Gene3D" id="3.30.70.1320">
    <property type="entry name" value="Multidrug efflux transporter AcrB pore domain like"/>
    <property type="match status" value="1"/>
</dbReference>
<feature type="transmembrane region" description="Helical" evidence="1">
    <location>
        <begin position="428"/>
        <end position="448"/>
    </location>
</feature>
<dbReference type="Gene3D" id="3.30.70.1440">
    <property type="entry name" value="Multidrug efflux transporter AcrB pore domain"/>
    <property type="match status" value="1"/>
</dbReference>
<feature type="transmembrane region" description="Helical" evidence="1">
    <location>
        <begin position="331"/>
        <end position="350"/>
    </location>
</feature>
<dbReference type="Gene3D" id="3.30.2090.10">
    <property type="entry name" value="Multidrug efflux transporter AcrB TolC docking domain, DN and DC subdomains"/>
    <property type="match status" value="2"/>
</dbReference>
<dbReference type="InterPro" id="IPR001036">
    <property type="entry name" value="Acrflvin-R"/>
</dbReference>
<dbReference type="EMBL" id="CP029145">
    <property type="protein sequence ID" value="AWM32509.1"/>
    <property type="molecule type" value="Genomic_DNA"/>
</dbReference>
<dbReference type="SUPFAM" id="SSF82714">
    <property type="entry name" value="Multidrug efflux transporter AcrB TolC docking domain, DN and DC subdomains"/>
    <property type="match status" value="2"/>
</dbReference>
<dbReference type="GO" id="GO:0005886">
    <property type="term" value="C:plasma membrane"/>
    <property type="evidence" value="ECO:0007669"/>
    <property type="project" value="TreeGrafter"/>
</dbReference>
<dbReference type="RefSeq" id="WP_109655615.1">
    <property type="nucleotide sequence ID" value="NZ_CP029145.1"/>
</dbReference>
<gene>
    <name evidence="2" type="ORF">DDQ68_06735</name>
</gene>
<dbReference type="SUPFAM" id="SSF82693">
    <property type="entry name" value="Multidrug efflux transporter AcrB pore domain, PN1, PN2, PC1 and PC2 subdomains"/>
    <property type="match status" value="2"/>
</dbReference>
<dbReference type="PRINTS" id="PR00702">
    <property type="entry name" value="ACRIFLAVINRP"/>
</dbReference>
<reference evidence="3" key="1">
    <citation type="submission" date="2018-04" db="EMBL/GenBank/DDBJ databases">
        <title>Complete genome of Antarctic heterotrophic bacterium Hymenobacter nivis.</title>
        <authorList>
            <person name="Terashima M."/>
        </authorList>
    </citation>
    <scope>NUCLEOTIDE SEQUENCE [LARGE SCALE GENOMIC DNA]</scope>
    <source>
        <strain evidence="3">NBRC 111535</strain>
    </source>
</reference>
<keyword evidence="1" id="KW-0812">Transmembrane</keyword>
<evidence type="ECO:0000313" key="2">
    <source>
        <dbReference type="EMBL" id="AWM32509.1"/>
    </source>
</evidence>
<dbReference type="Pfam" id="PF00873">
    <property type="entry name" value="ACR_tran"/>
    <property type="match status" value="1"/>
</dbReference>
<dbReference type="PANTHER" id="PTHR32063">
    <property type="match status" value="1"/>
</dbReference>
<dbReference type="KEGG" id="hnv:DDQ68_06735"/>
<dbReference type="Gene3D" id="1.20.1640.10">
    <property type="entry name" value="Multidrug efflux transporter AcrB transmembrane domain"/>
    <property type="match status" value="2"/>
</dbReference>
<dbReference type="InterPro" id="IPR027463">
    <property type="entry name" value="AcrB_DN_DC_subdom"/>
</dbReference>
<feature type="transmembrane region" description="Helical" evidence="1">
    <location>
        <begin position="918"/>
        <end position="940"/>
    </location>
</feature>
<keyword evidence="1" id="KW-0472">Membrane</keyword>
<feature type="transmembrane region" description="Helical" evidence="1">
    <location>
        <begin position="545"/>
        <end position="566"/>
    </location>
</feature>
<organism evidence="2 3">
    <name type="scientific">Hymenobacter nivis</name>
    <dbReference type="NCBI Taxonomy" id="1850093"/>
    <lineage>
        <taxon>Bacteria</taxon>
        <taxon>Pseudomonadati</taxon>
        <taxon>Bacteroidota</taxon>
        <taxon>Cytophagia</taxon>
        <taxon>Cytophagales</taxon>
        <taxon>Hymenobacteraceae</taxon>
        <taxon>Hymenobacter</taxon>
    </lineage>
</organism>
<dbReference type="AlphaFoldDB" id="A0A2Z3GFK2"/>
<dbReference type="GO" id="GO:0042910">
    <property type="term" value="F:xenobiotic transmembrane transporter activity"/>
    <property type="evidence" value="ECO:0007669"/>
    <property type="project" value="TreeGrafter"/>
</dbReference>
<feature type="transmembrane region" description="Helical" evidence="1">
    <location>
        <begin position="460"/>
        <end position="487"/>
    </location>
</feature>
<feature type="transmembrane region" description="Helical" evidence="1">
    <location>
        <begin position="946"/>
        <end position="968"/>
    </location>
</feature>
<feature type="transmembrane region" description="Helical" evidence="1">
    <location>
        <begin position="383"/>
        <end position="407"/>
    </location>
</feature>
<dbReference type="PANTHER" id="PTHR32063:SF8">
    <property type="entry name" value="CATION EFFLUX PROTEIN"/>
    <property type="match status" value="1"/>
</dbReference>
<name>A0A2Z3GFK2_9BACT</name>
<keyword evidence="3" id="KW-1185">Reference proteome</keyword>
<dbReference type="Proteomes" id="UP000245999">
    <property type="component" value="Chromosome"/>
</dbReference>
<protein>
    <submittedName>
        <fullName evidence="2">Acriflavin resistance protein</fullName>
    </submittedName>
</protein>
<keyword evidence="1" id="KW-1133">Transmembrane helix</keyword>